<keyword evidence="3" id="KW-0804">Transcription</keyword>
<protein>
    <submittedName>
        <fullName evidence="7">AcrR family transcriptional regulator</fullName>
    </submittedName>
</protein>
<feature type="compositionally biased region" description="Basic and acidic residues" evidence="5">
    <location>
        <begin position="214"/>
        <end position="230"/>
    </location>
</feature>
<dbReference type="Gene3D" id="1.10.357.10">
    <property type="entry name" value="Tetracycline Repressor, domain 2"/>
    <property type="match status" value="1"/>
</dbReference>
<sequence>MPRAAALPPEERRAAIIAAAEPLLVALGRDVSTRQLAAAAGVAEGTLFRVFRTKEELIHATIASLVDIAPAVAAMQRIDRTAPLSHRLTEVATALRSRIDRITALFGAIGPGPHHAEPHSDFVEKRRRDSAQLVQAIVEVIGPDADRLRVPPAEAARLLSALVFTTRHPVLNPEGTSPDPAHLVDLLLHGIVSLDLEFGDPDLIAPDLALLDPDPDRHRHDPDHRNDPHDRHVHGYSAVGKDA</sequence>
<evidence type="ECO:0000313" key="8">
    <source>
        <dbReference type="Proteomes" id="UP000523079"/>
    </source>
</evidence>
<proteinExistence type="predicted"/>
<dbReference type="InterPro" id="IPR001647">
    <property type="entry name" value="HTH_TetR"/>
</dbReference>
<dbReference type="PANTHER" id="PTHR30055:SF234">
    <property type="entry name" value="HTH-TYPE TRANSCRIPTIONAL REGULATOR BETI"/>
    <property type="match status" value="1"/>
</dbReference>
<evidence type="ECO:0000256" key="5">
    <source>
        <dbReference type="SAM" id="MobiDB-lite"/>
    </source>
</evidence>
<dbReference type="Pfam" id="PF00440">
    <property type="entry name" value="TetR_N"/>
    <property type="match status" value="1"/>
</dbReference>
<comment type="caution">
    <text evidence="7">The sequence shown here is derived from an EMBL/GenBank/DDBJ whole genome shotgun (WGS) entry which is preliminary data.</text>
</comment>
<keyword evidence="2 4" id="KW-0238">DNA-binding</keyword>
<evidence type="ECO:0000256" key="1">
    <source>
        <dbReference type="ARBA" id="ARBA00023015"/>
    </source>
</evidence>
<dbReference type="InterPro" id="IPR050109">
    <property type="entry name" value="HTH-type_TetR-like_transc_reg"/>
</dbReference>
<dbReference type="PANTHER" id="PTHR30055">
    <property type="entry name" value="HTH-TYPE TRANSCRIPTIONAL REGULATOR RUTR"/>
    <property type="match status" value="1"/>
</dbReference>
<dbReference type="RefSeq" id="WP_182559152.1">
    <property type="nucleotide sequence ID" value="NZ_JACGWT010000002.1"/>
</dbReference>
<evidence type="ECO:0000256" key="4">
    <source>
        <dbReference type="PROSITE-ProRule" id="PRU00335"/>
    </source>
</evidence>
<dbReference type="AlphaFoldDB" id="A0A7W3P535"/>
<organism evidence="7 8">
    <name type="scientific">Microlunatus kandeliicorticis</name>
    <dbReference type="NCBI Taxonomy" id="1759536"/>
    <lineage>
        <taxon>Bacteria</taxon>
        <taxon>Bacillati</taxon>
        <taxon>Actinomycetota</taxon>
        <taxon>Actinomycetes</taxon>
        <taxon>Propionibacteriales</taxon>
        <taxon>Propionibacteriaceae</taxon>
        <taxon>Microlunatus</taxon>
    </lineage>
</organism>
<keyword evidence="8" id="KW-1185">Reference proteome</keyword>
<dbReference type="GO" id="GO:0000976">
    <property type="term" value="F:transcription cis-regulatory region binding"/>
    <property type="evidence" value="ECO:0007669"/>
    <property type="project" value="TreeGrafter"/>
</dbReference>
<gene>
    <name evidence="7" type="ORF">FHX74_001151</name>
</gene>
<dbReference type="EMBL" id="JACGWT010000002">
    <property type="protein sequence ID" value="MBA8793546.1"/>
    <property type="molecule type" value="Genomic_DNA"/>
</dbReference>
<accession>A0A7W3P535</accession>
<feature type="DNA-binding region" description="H-T-H motif" evidence="4">
    <location>
        <begin position="32"/>
        <end position="51"/>
    </location>
</feature>
<feature type="domain" description="HTH tetR-type" evidence="6">
    <location>
        <begin position="10"/>
        <end position="69"/>
    </location>
</feature>
<reference evidence="7 8" key="1">
    <citation type="submission" date="2020-07" db="EMBL/GenBank/DDBJ databases">
        <title>Sequencing the genomes of 1000 actinobacteria strains.</title>
        <authorList>
            <person name="Klenk H.-P."/>
        </authorList>
    </citation>
    <scope>NUCLEOTIDE SEQUENCE [LARGE SCALE GENOMIC DNA]</scope>
    <source>
        <strain evidence="7 8">DSM 100723</strain>
    </source>
</reference>
<evidence type="ECO:0000256" key="3">
    <source>
        <dbReference type="ARBA" id="ARBA00023163"/>
    </source>
</evidence>
<evidence type="ECO:0000256" key="2">
    <source>
        <dbReference type="ARBA" id="ARBA00023125"/>
    </source>
</evidence>
<dbReference type="Proteomes" id="UP000523079">
    <property type="component" value="Unassembled WGS sequence"/>
</dbReference>
<feature type="region of interest" description="Disordered" evidence="5">
    <location>
        <begin position="214"/>
        <end position="243"/>
    </location>
</feature>
<name>A0A7W3P535_9ACTN</name>
<dbReference type="GO" id="GO:0003700">
    <property type="term" value="F:DNA-binding transcription factor activity"/>
    <property type="evidence" value="ECO:0007669"/>
    <property type="project" value="TreeGrafter"/>
</dbReference>
<evidence type="ECO:0000259" key="6">
    <source>
        <dbReference type="PROSITE" id="PS50977"/>
    </source>
</evidence>
<dbReference type="InterPro" id="IPR009057">
    <property type="entry name" value="Homeodomain-like_sf"/>
</dbReference>
<evidence type="ECO:0000313" key="7">
    <source>
        <dbReference type="EMBL" id="MBA8793546.1"/>
    </source>
</evidence>
<dbReference type="SUPFAM" id="SSF46689">
    <property type="entry name" value="Homeodomain-like"/>
    <property type="match status" value="1"/>
</dbReference>
<dbReference type="PROSITE" id="PS50977">
    <property type="entry name" value="HTH_TETR_2"/>
    <property type="match status" value="1"/>
</dbReference>
<keyword evidence="1" id="KW-0805">Transcription regulation</keyword>
<dbReference type="PRINTS" id="PR00455">
    <property type="entry name" value="HTHTETR"/>
</dbReference>